<organism evidence="1 2">
    <name type="scientific">Acaulospora morrowiae</name>
    <dbReference type="NCBI Taxonomy" id="94023"/>
    <lineage>
        <taxon>Eukaryota</taxon>
        <taxon>Fungi</taxon>
        <taxon>Fungi incertae sedis</taxon>
        <taxon>Mucoromycota</taxon>
        <taxon>Glomeromycotina</taxon>
        <taxon>Glomeromycetes</taxon>
        <taxon>Diversisporales</taxon>
        <taxon>Acaulosporaceae</taxon>
        <taxon>Acaulospora</taxon>
    </lineage>
</organism>
<feature type="non-terminal residue" evidence="1">
    <location>
        <position position="1"/>
    </location>
</feature>
<comment type="caution">
    <text evidence="1">The sequence shown here is derived from an EMBL/GenBank/DDBJ whole genome shotgun (WGS) entry which is preliminary data.</text>
</comment>
<dbReference type="EMBL" id="CAJVPV010000898">
    <property type="protein sequence ID" value="CAG8478093.1"/>
    <property type="molecule type" value="Genomic_DNA"/>
</dbReference>
<gene>
    <name evidence="1" type="ORF">AMORRO_LOCUS2175</name>
</gene>
<sequence>QQYLREARNQRLDQQYLRDARNQRLDQQISQNVQNDLRGVYGPNNDQRIPRVQNQRRNQLVFSDSQSRIIVNFVNQVEDVLNKLRSINVENIEVLNRTSRTNFLNNLKEGTEVIEALERQSDIVPLLYNTTDRCDSNYRPFLPLRKFEVELVLDYLDYVKEEKAQQTNDYHMITGDRPTRITEFFEENADCFVPPERKSQIIARGDRNSRL</sequence>
<accession>A0A9N8WAU7</accession>
<keyword evidence="2" id="KW-1185">Reference proteome</keyword>
<name>A0A9N8WAU7_9GLOM</name>
<evidence type="ECO:0000313" key="1">
    <source>
        <dbReference type="EMBL" id="CAG8478093.1"/>
    </source>
</evidence>
<dbReference type="AlphaFoldDB" id="A0A9N8WAU7"/>
<reference evidence="1" key="1">
    <citation type="submission" date="2021-06" db="EMBL/GenBank/DDBJ databases">
        <authorList>
            <person name="Kallberg Y."/>
            <person name="Tangrot J."/>
            <person name="Rosling A."/>
        </authorList>
    </citation>
    <scope>NUCLEOTIDE SEQUENCE</scope>
    <source>
        <strain evidence="1">CL551</strain>
    </source>
</reference>
<proteinExistence type="predicted"/>
<protein>
    <submittedName>
        <fullName evidence="1">13673_t:CDS:1</fullName>
    </submittedName>
</protein>
<evidence type="ECO:0000313" key="2">
    <source>
        <dbReference type="Proteomes" id="UP000789342"/>
    </source>
</evidence>
<dbReference type="OrthoDB" id="10254221at2759"/>
<dbReference type="Proteomes" id="UP000789342">
    <property type="component" value="Unassembled WGS sequence"/>
</dbReference>